<dbReference type="InterPro" id="IPR015366">
    <property type="entry name" value="S53_propep"/>
</dbReference>
<dbReference type="InterPro" id="IPR030400">
    <property type="entry name" value="Sedolisin_dom"/>
</dbReference>
<feature type="region of interest" description="Disordered" evidence="8">
    <location>
        <begin position="1"/>
        <end position="29"/>
    </location>
</feature>
<evidence type="ECO:0000256" key="4">
    <source>
        <dbReference type="ARBA" id="ARBA00022801"/>
    </source>
</evidence>
<evidence type="ECO:0000256" key="5">
    <source>
        <dbReference type="ARBA" id="ARBA00022825"/>
    </source>
</evidence>
<organism evidence="10 11">
    <name type="scientific">Arthrobacter terrae</name>
    <dbReference type="NCBI Taxonomy" id="2935737"/>
    <lineage>
        <taxon>Bacteria</taxon>
        <taxon>Bacillati</taxon>
        <taxon>Actinomycetota</taxon>
        <taxon>Actinomycetes</taxon>
        <taxon>Micrococcales</taxon>
        <taxon>Micrococcaceae</taxon>
        <taxon>Arthrobacter</taxon>
    </lineage>
</organism>
<keyword evidence="11" id="KW-1185">Reference proteome</keyword>
<protein>
    <submittedName>
        <fullName evidence="10">S8/S53 family peptidase</fullName>
    </submittedName>
</protein>
<dbReference type="GO" id="GO:0004252">
    <property type="term" value="F:serine-type endopeptidase activity"/>
    <property type="evidence" value="ECO:0007669"/>
    <property type="project" value="InterPro"/>
</dbReference>
<dbReference type="EMBL" id="JADNYM010000016">
    <property type="protein sequence ID" value="MBG0740368.1"/>
    <property type="molecule type" value="Genomic_DNA"/>
</dbReference>
<dbReference type="GO" id="GO:0046872">
    <property type="term" value="F:metal ion binding"/>
    <property type="evidence" value="ECO:0007669"/>
    <property type="project" value="UniProtKB-KW"/>
</dbReference>
<feature type="compositionally biased region" description="Low complexity" evidence="8">
    <location>
        <begin position="9"/>
        <end position="27"/>
    </location>
</feature>
<dbReference type="SUPFAM" id="SSF54897">
    <property type="entry name" value="Protease propeptides/inhibitors"/>
    <property type="match status" value="1"/>
</dbReference>
<evidence type="ECO:0000313" key="10">
    <source>
        <dbReference type="EMBL" id="MBG0740368.1"/>
    </source>
</evidence>
<sequence length="553" mass="55986">MNTPQSENQDTPAQPADPAQPPQTEQPLDLCELPGSERTEVRGVAPAAELAALHSSVQVDATLILRRRAEPGQEAFATPLNPQQLADAFGAAPEDLDLVISTLTSLGATVVESDGPSRRVRVSASAGVMDRIFGTRLRQSDVAEGSGGTQRRRTGTLSVPANLDGIVTAVLGLDDRPQSRTLFRIVPAAAQSVSYTPLDLGRVYKFPIGYDGSGQRIAIIELGGGYQQSDLDTYFGDLGIAAPVVRAVGVDGADNRPGQDPAGADGEVMLDIEVAGALAPGAEIIVYFAPNTDAGFLNALSAASHAVPAPAAISISWGQSEDAWTGQARNAMDQAMQDAAILGVSVTAAAGDDGSTDRATDKKAHVDFPASSPHALACGGTRLDATPATGAVKSETVWNNGASGGATGGGVSTAFGLPLWQGSAGVPAPDGKSGRGVPDVSAVADPQTGYRVRVDGHDMVIGGTSAVAPLWAALIARLAQAAGRGLGLLQPALYGKASQGTVPAGFRDITSGDNGAFTAGPGWDACTGLGVPDGSTLLTVLLKALIPDGGAAA</sequence>
<dbReference type="GO" id="GO:0006508">
    <property type="term" value="P:proteolysis"/>
    <property type="evidence" value="ECO:0007669"/>
    <property type="project" value="UniProtKB-KW"/>
</dbReference>
<keyword evidence="2" id="KW-0645">Protease</keyword>
<evidence type="ECO:0000256" key="8">
    <source>
        <dbReference type="SAM" id="MobiDB-lite"/>
    </source>
</evidence>
<dbReference type="PROSITE" id="PS51695">
    <property type="entry name" value="SEDOLISIN"/>
    <property type="match status" value="1"/>
</dbReference>
<proteinExistence type="predicted"/>
<dbReference type="Pfam" id="PF09286">
    <property type="entry name" value="Pro-kuma_activ"/>
    <property type="match status" value="1"/>
</dbReference>
<comment type="cofactor">
    <cofactor evidence="1">
        <name>Ca(2+)</name>
        <dbReference type="ChEBI" id="CHEBI:29108"/>
    </cofactor>
</comment>
<keyword evidence="5" id="KW-0720">Serine protease</keyword>
<keyword evidence="4" id="KW-0378">Hydrolase</keyword>
<dbReference type="InterPro" id="IPR050819">
    <property type="entry name" value="Tripeptidyl-peptidase_I"/>
</dbReference>
<evidence type="ECO:0000256" key="1">
    <source>
        <dbReference type="ARBA" id="ARBA00001913"/>
    </source>
</evidence>
<dbReference type="CDD" id="cd04056">
    <property type="entry name" value="Peptidases_S53"/>
    <property type="match status" value="1"/>
</dbReference>
<evidence type="ECO:0000256" key="7">
    <source>
        <dbReference type="ARBA" id="ARBA00023145"/>
    </source>
</evidence>
<comment type="caution">
    <text evidence="10">The sequence shown here is derived from an EMBL/GenBank/DDBJ whole genome shotgun (WGS) entry which is preliminary data.</text>
</comment>
<dbReference type="SMART" id="SM00944">
    <property type="entry name" value="Pro-kuma_activ"/>
    <property type="match status" value="1"/>
</dbReference>
<evidence type="ECO:0000256" key="2">
    <source>
        <dbReference type="ARBA" id="ARBA00022670"/>
    </source>
</evidence>
<accession>A0A931G5W2</accession>
<dbReference type="PANTHER" id="PTHR14218">
    <property type="entry name" value="PROTEASE S8 TRIPEPTIDYL PEPTIDASE I CLN2"/>
    <property type="match status" value="1"/>
</dbReference>
<reference evidence="10 11" key="1">
    <citation type="submission" date="2020-11" db="EMBL/GenBank/DDBJ databases">
        <title>Arthrobacter antarcticus sp. nov., isolated from Antarctic Soil.</title>
        <authorList>
            <person name="Li J."/>
        </authorList>
    </citation>
    <scope>NUCLEOTIDE SEQUENCE [LARGE SCALE GENOMIC DNA]</scope>
    <source>
        <strain evidence="10 11">Z1-20</strain>
    </source>
</reference>
<keyword evidence="3" id="KW-0479">Metal-binding</keyword>
<dbReference type="RefSeq" id="WP_196397299.1">
    <property type="nucleotide sequence ID" value="NZ_JADNYM010000016.1"/>
</dbReference>
<evidence type="ECO:0000259" key="9">
    <source>
        <dbReference type="PROSITE" id="PS51695"/>
    </source>
</evidence>
<dbReference type="Gene3D" id="3.40.50.200">
    <property type="entry name" value="Peptidase S8/S53 domain"/>
    <property type="match status" value="1"/>
</dbReference>
<keyword evidence="7" id="KW-0865">Zymogen</keyword>
<dbReference type="CDD" id="cd11377">
    <property type="entry name" value="Pro-peptidase_S53"/>
    <property type="match status" value="1"/>
</dbReference>
<name>A0A931G5W2_9MICC</name>
<dbReference type="SUPFAM" id="SSF52743">
    <property type="entry name" value="Subtilisin-like"/>
    <property type="match status" value="1"/>
</dbReference>
<evidence type="ECO:0000313" key="11">
    <source>
        <dbReference type="Proteomes" id="UP000655366"/>
    </source>
</evidence>
<dbReference type="PANTHER" id="PTHR14218:SF15">
    <property type="entry name" value="TRIPEPTIDYL-PEPTIDASE 1"/>
    <property type="match status" value="1"/>
</dbReference>
<evidence type="ECO:0000256" key="3">
    <source>
        <dbReference type="ARBA" id="ARBA00022723"/>
    </source>
</evidence>
<dbReference type="GO" id="GO:0008240">
    <property type="term" value="F:tripeptidyl-peptidase activity"/>
    <property type="evidence" value="ECO:0007669"/>
    <property type="project" value="TreeGrafter"/>
</dbReference>
<gene>
    <name evidence="10" type="ORF">IV500_13355</name>
</gene>
<dbReference type="Proteomes" id="UP000655366">
    <property type="component" value="Unassembled WGS sequence"/>
</dbReference>
<keyword evidence="6" id="KW-0106">Calcium</keyword>
<feature type="domain" description="Peptidase S53" evidence="9">
    <location>
        <begin position="194"/>
        <end position="544"/>
    </location>
</feature>
<dbReference type="InterPro" id="IPR036852">
    <property type="entry name" value="Peptidase_S8/S53_dom_sf"/>
</dbReference>
<dbReference type="AlphaFoldDB" id="A0A931G5W2"/>
<evidence type="ECO:0000256" key="6">
    <source>
        <dbReference type="ARBA" id="ARBA00022837"/>
    </source>
</evidence>